<dbReference type="Pfam" id="PF05685">
    <property type="entry name" value="Uma2"/>
    <property type="match status" value="1"/>
</dbReference>
<protein>
    <recommendedName>
        <fullName evidence="1">Putative restriction endonuclease domain-containing protein</fullName>
    </recommendedName>
</protein>
<dbReference type="SUPFAM" id="SSF52980">
    <property type="entry name" value="Restriction endonuclease-like"/>
    <property type="match status" value="1"/>
</dbReference>
<proteinExistence type="predicted"/>
<gene>
    <name evidence="2" type="ORF">DCF15_04640</name>
</gene>
<dbReference type="CDD" id="cd06260">
    <property type="entry name" value="DUF820-like"/>
    <property type="match status" value="1"/>
</dbReference>
<sequence>MTYALTSALSIDDFIAHYGDNPRYELADGELIDMEPTGPHETVGGKLMVKIGLAIAEAQLPWFMPRTCLIRASGEIATARRPDILVLDETNLINEPLWERSPVITLGRSVRLAVEVVSTNWETDYARKVEEYALLGIPEYWIVDFRGLGGTVFIGRPKQPTFTVCQLEGDEYRQHQYRLGESISSSLFPALQLRLNDVLPR</sequence>
<accession>A0A2W4XP04</accession>
<comment type="caution">
    <text evidence="2">The sequence shown here is derived from an EMBL/GenBank/DDBJ whole genome shotgun (WGS) entry which is preliminary data.</text>
</comment>
<dbReference type="PANTHER" id="PTHR34107:SF2">
    <property type="entry name" value="SLL0888 PROTEIN"/>
    <property type="match status" value="1"/>
</dbReference>
<dbReference type="InterPro" id="IPR012296">
    <property type="entry name" value="Nuclease_put_TT1808"/>
</dbReference>
<evidence type="ECO:0000259" key="1">
    <source>
        <dbReference type="Pfam" id="PF05685"/>
    </source>
</evidence>
<dbReference type="Gene3D" id="3.90.1570.10">
    <property type="entry name" value="tt1808, chain A"/>
    <property type="match status" value="1"/>
</dbReference>
<name>A0A2W4XP04_9CYAN</name>
<dbReference type="EMBL" id="QBMP01000029">
    <property type="protein sequence ID" value="PZO58664.1"/>
    <property type="molecule type" value="Genomic_DNA"/>
</dbReference>
<feature type="domain" description="Putative restriction endonuclease" evidence="1">
    <location>
        <begin position="12"/>
        <end position="195"/>
    </location>
</feature>
<dbReference type="AlphaFoldDB" id="A0A2W4XP04"/>
<dbReference type="PANTHER" id="PTHR34107">
    <property type="entry name" value="SLL0198 PROTEIN-RELATED"/>
    <property type="match status" value="1"/>
</dbReference>
<dbReference type="InterPro" id="IPR011335">
    <property type="entry name" value="Restrct_endonuc-II-like"/>
</dbReference>
<dbReference type="InterPro" id="IPR008538">
    <property type="entry name" value="Uma2"/>
</dbReference>
<organism evidence="2 3">
    <name type="scientific">Phormidesmis priestleyi</name>
    <dbReference type="NCBI Taxonomy" id="268141"/>
    <lineage>
        <taxon>Bacteria</taxon>
        <taxon>Bacillati</taxon>
        <taxon>Cyanobacteriota</taxon>
        <taxon>Cyanophyceae</taxon>
        <taxon>Leptolyngbyales</taxon>
        <taxon>Leptolyngbyaceae</taxon>
        <taxon>Phormidesmis</taxon>
    </lineage>
</organism>
<dbReference type="Proteomes" id="UP000249794">
    <property type="component" value="Unassembled WGS sequence"/>
</dbReference>
<evidence type="ECO:0000313" key="2">
    <source>
        <dbReference type="EMBL" id="PZO58664.1"/>
    </source>
</evidence>
<reference evidence="3" key="1">
    <citation type="submission" date="2018-04" db="EMBL/GenBank/DDBJ databases">
        <authorList>
            <person name="Cornet L."/>
        </authorList>
    </citation>
    <scope>NUCLEOTIDE SEQUENCE [LARGE SCALE GENOMIC DNA]</scope>
</reference>
<reference evidence="2 3" key="2">
    <citation type="submission" date="2018-06" db="EMBL/GenBank/DDBJ databases">
        <title>Metagenomic assembly of (sub)arctic Cyanobacteria and their associated microbiome from non-axenic cultures.</title>
        <authorList>
            <person name="Baurain D."/>
        </authorList>
    </citation>
    <scope>NUCLEOTIDE SEQUENCE [LARGE SCALE GENOMIC DNA]</scope>
    <source>
        <strain evidence="2">ULC027bin1</strain>
    </source>
</reference>
<evidence type="ECO:0000313" key="3">
    <source>
        <dbReference type="Proteomes" id="UP000249794"/>
    </source>
</evidence>